<dbReference type="SUPFAM" id="SSF55874">
    <property type="entry name" value="ATPase domain of HSP90 chaperone/DNA topoisomerase II/histidine kinase"/>
    <property type="match status" value="1"/>
</dbReference>
<dbReference type="SMART" id="SM00331">
    <property type="entry name" value="PP2C_SIG"/>
    <property type="match status" value="1"/>
</dbReference>
<dbReference type="InterPro" id="IPR036890">
    <property type="entry name" value="HATPase_C_sf"/>
</dbReference>
<dbReference type="Pfam" id="PF07228">
    <property type="entry name" value="SpoIIE"/>
    <property type="match status" value="1"/>
</dbReference>
<dbReference type="PANTHER" id="PTHR35801:SF1">
    <property type="entry name" value="PHOSPHOSERINE PHOSPHATASE RSBX"/>
    <property type="match status" value="1"/>
</dbReference>
<evidence type="ECO:0000313" key="2">
    <source>
        <dbReference type="EMBL" id="GIH82206.1"/>
    </source>
</evidence>
<dbReference type="Proteomes" id="UP000655044">
    <property type="component" value="Unassembled WGS sequence"/>
</dbReference>
<dbReference type="Gene3D" id="3.30.565.10">
    <property type="entry name" value="Histidine kinase-like ATPase, C-terminal domain"/>
    <property type="match status" value="1"/>
</dbReference>
<dbReference type="InterPro" id="IPR036457">
    <property type="entry name" value="PPM-type-like_dom_sf"/>
</dbReference>
<dbReference type="AlphaFoldDB" id="A0A8J3RXT6"/>
<dbReference type="InterPro" id="IPR001932">
    <property type="entry name" value="PPM-type_phosphatase-like_dom"/>
</dbReference>
<dbReference type="EMBL" id="BOOI01000005">
    <property type="protein sequence ID" value="GIH82206.1"/>
    <property type="molecule type" value="Genomic_DNA"/>
</dbReference>
<dbReference type="Gene3D" id="3.60.40.10">
    <property type="entry name" value="PPM-type phosphatase domain"/>
    <property type="match status" value="1"/>
</dbReference>
<organism evidence="2 3">
    <name type="scientific">Planobispora rosea</name>
    <dbReference type="NCBI Taxonomy" id="35762"/>
    <lineage>
        <taxon>Bacteria</taxon>
        <taxon>Bacillati</taxon>
        <taxon>Actinomycetota</taxon>
        <taxon>Actinomycetes</taxon>
        <taxon>Streptosporangiales</taxon>
        <taxon>Streptosporangiaceae</taxon>
        <taxon>Planobispora</taxon>
    </lineage>
</organism>
<sequence>MGTVIPSQNDVWTRAEDASVIGSLRRAAVTLAQARGFGEKDTGRMAVAVSEAASNLVKHAVEGVMLIRPHPELPSAIEIVAVDRGPGMHDVPRALRDGYSTTGTLGIGLGGIARMASAYEIHSVPGTGTVVAMCFIPRGASLPPFRVGGMSRPIGEEIVCGDAYTIVESDSATTVMVCDGLGHGDAAAHASREAGRVFQQEAERAALAGTALVPAAVVEQIHRGLTRTRGGAVAVARLDRATGVVRFAGLGNVSAWIAHPEGRQGLISVPGIAGHQAPRTLRQYEYAMPSHGVLVLHSDGLSDRWNPASYPGLITYSPSVIAATLLRDAGTRRDDACVVVVRPET</sequence>
<dbReference type="InterPro" id="IPR039248">
    <property type="entry name" value="Ptase_RsbX"/>
</dbReference>
<comment type="caution">
    <text evidence="2">The sequence shown here is derived from an EMBL/GenBank/DDBJ whole genome shotgun (WGS) entry which is preliminary data.</text>
</comment>
<evidence type="ECO:0000259" key="1">
    <source>
        <dbReference type="SMART" id="SM00331"/>
    </source>
</evidence>
<dbReference type="OrthoDB" id="479131at2"/>
<proteinExistence type="predicted"/>
<feature type="domain" description="PPM-type phosphatase" evidence="1">
    <location>
        <begin position="145"/>
        <end position="343"/>
    </location>
</feature>
<dbReference type="Pfam" id="PF13581">
    <property type="entry name" value="HATPase_c_2"/>
    <property type="match status" value="1"/>
</dbReference>
<name>A0A8J3RXT6_PLARO</name>
<dbReference type="SUPFAM" id="SSF81606">
    <property type="entry name" value="PP2C-like"/>
    <property type="match status" value="1"/>
</dbReference>
<dbReference type="PANTHER" id="PTHR35801">
    <property type="entry name" value="PHOSPHOSERINE PHOSPHATASE RSBX"/>
    <property type="match status" value="1"/>
</dbReference>
<accession>A0A8J3RXT6</accession>
<gene>
    <name evidence="2" type="ORF">Pro02_06140</name>
</gene>
<evidence type="ECO:0000313" key="3">
    <source>
        <dbReference type="Proteomes" id="UP000655044"/>
    </source>
</evidence>
<keyword evidence="3" id="KW-1185">Reference proteome</keyword>
<reference evidence="2" key="1">
    <citation type="submission" date="2021-01" db="EMBL/GenBank/DDBJ databases">
        <title>Whole genome shotgun sequence of Planobispora rosea NBRC 15558.</title>
        <authorList>
            <person name="Komaki H."/>
            <person name="Tamura T."/>
        </authorList>
    </citation>
    <scope>NUCLEOTIDE SEQUENCE</scope>
    <source>
        <strain evidence="2">NBRC 15558</strain>
    </source>
</reference>
<dbReference type="InterPro" id="IPR003594">
    <property type="entry name" value="HATPase_dom"/>
</dbReference>
<dbReference type="RefSeq" id="WP_068922051.1">
    <property type="nucleotide sequence ID" value="NZ_BMQP01000001.1"/>
</dbReference>
<protein>
    <submittedName>
        <fullName evidence="2">Transcriptional regulator</fullName>
    </submittedName>
</protein>